<dbReference type="SUPFAM" id="SSF48371">
    <property type="entry name" value="ARM repeat"/>
    <property type="match status" value="1"/>
</dbReference>
<dbReference type="PANTHER" id="PTHR46312">
    <property type="entry name" value="NACHT DOMAIN-CONTAINING PROTEIN"/>
    <property type="match status" value="1"/>
</dbReference>
<dbReference type="PANTHER" id="PTHR46312:SF2">
    <property type="entry name" value="NUCLEOTIDE-BINDING OLIGOMERIZATION DOMAIN-CONTAINING PROTEIN 2-LIKE"/>
    <property type="match status" value="1"/>
</dbReference>
<dbReference type="InterPro" id="IPR016024">
    <property type="entry name" value="ARM-type_fold"/>
</dbReference>
<reference evidence="4" key="1">
    <citation type="submission" date="2022-12" db="EMBL/GenBank/DDBJ databases">
        <authorList>
            <person name="Petersen C."/>
        </authorList>
    </citation>
    <scope>NUCLEOTIDE SEQUENCE</scope>
    <source>
        <strain evidence="4">IBT 35675</strain>
    </source>
</reference>
<evidence type="ECO:0000313" key="5">
    <source>
        <dbReference type="Proteomes" id="UP001148299"/>
    </source>
</evidence>
<evidence type="ECO:0000256" key="1">
    <source>
        <dbReference type="SAM" id="MobiDB-lite"/>
    </source>
</evidence>
<protein>
    <recommendedName>
        <fullName evidence="6">NACHT domain-containing protein</fullName>
    </recommendedName>
</protein>
<feature type="compositionally biased region" description="Basic residues" evidence="1">
    <location>
        <begin position="35"/>
        <end position="44"/>
    </location>
</feature>
<feature type="region of interest" description="Disordered" evidence="1">
    <location>
        <begin position="35"/>
        <end position="75"/>
    </location>
</feature>
<evidence type="ECO:0008006" key="6">
    <source>
        <dbReference type="Google" id="ProtNLM"/>
    </source>
</evidence>
<dbReference type="Proteomes" id="UP001148299">
    <property type="component" value="Unassembled WGS sequence"/>
</dbReference>
<keyword evidence="5" id="KW-1185">Reference proteome</keyword>
<proteinExistence type="predicted"/>
<accession>A0A9W9R4F7</accession>
<organism evidence="4 5">
    <name type="scientific">Penicillium brevicompactum</name>
    <dbReference type="NCBI Taxonomy" id="5074"/>
    <lineage>
        <taxon>Eukaryota</taxon>
        <taxon>Fungi</taxon>
        <taxon>Dikarya</taxon>
        <taxon>Ascomycota</taxon>
        <taxon>Pezizomycotina</taxon>
        <taxon>Eurotiomycetes</taxon>
        <taxon>Eurotiomycetidae</taxon>
        <taxon>Eurotiales</taxon>
        <taxon>Aspergillaceae</taxon>
        <taxon>Penicillium</taxon>
    </lineage>
</organism>
<feature type="domain" description="DUF7068" evidence="3">
    <location>
        <begin position="285"/>
        <end position="315"/>
    </location>
</feature>
<evidence type="ECO:0000259" key="3">
    <source>
        <dbReference type="Pfam" id="PF23238"/>
    </source>
</evidence>
<dbReference type="InterPro" id="IPR055496">
    <property type="entry name" value="DUF7068"/>
</dbReference>
<feature type="domain" description="NACHT" evidence="2">
    <location>
        <begin position="139"/>
        <end position="280"/>
    </location>
</feature>
<dbReference type="InterPro" id="IPR007111">
    <property type="entry name" value="NACHT_NTPase"/>
</dbReference>
<dbReference type="Gene3D" id="3.40.50.300">
    <property type="entry name" value="P-loop containing nucleotide triphosphate hydrolases"/>
    <property type="match status" value="1"/>
</dbReference>
<dbReference type="AlphaFoldDB" id="A0A9W9R4F7"/>
<comment type="caution">
    <text evidence="4">The sequence shown here is derived from an EMBL/GenBank/DDBJ whole genome shotgun (WGS) entry which is preliminary data.</text>
</comment>
<reference evidence="4" key="2">
    <citation type="journal article" date="2023" name="IMA Fungus">
        <title>Comparative genomic study of the Penicillium genus elucidates a diverse pangenome and 15 lateral gene transfer events.</title>
        <authorList>
            <person name="Petersen C."/>
            <person name="Sorensen T."/>
            <person name="Nielsen M.R."/>
            <person name="Sondergaard T.E."/>
            <person name="Sorensen J.L."/>
            <person name="Fitzpatrick D.A."/>
            <person name="Frisvad J.C."/>
            <person name="Nielsen K.L."/>
        </authorList>
    </citation>
    <scope>NUCLEOTIDE SEQUENCE</scope>
    <source>
        <strain evidence="4">IBT 35675</strain>
    </source>
</reference>
<dbReference type="Pfam" id="PF23238">
    <property type="entry name" value="DUF7068"/>
    <property type="match status" value="1"/>
</dbReference>
<dbReference type="InterPro" id="IPR027417">
    <property type="entry name" value="P-loop_NTPase"/>
</dbReference>
<gene>
    <name evidence="4" type="ORF">N7541_006116</name>
</gene>
<name>A0A9W9R4F7_PENBR</name>
<evidence type="ECO:0000313" key="4">
    <source>
        <dbReference type="EMBL" id="KAJ5353552.1"/>
    </source>
</evidence>
<sequence>MKKLCKECDFTRAWVTLVAESAQRPKWKTALPPKRKGMLSRLRRSKEAQPQLKSIFGATQTRDSRQESHGDSPLLQNAMQTCGDAQLFYADAIIAQYYTEGKLLHVRRISGDDVPIENCYIDLSLIEDLAERDTKINQTTLCKKITHAFLRHGLWRSKYDRIIWIPLRNLKNYQTFELFIEQEVFGKIPYSKPLWERLKNKLCDFQDCRSLFILDGLDEIAGLPEKIDLFQYLLNRQDVIITSRPHVVFPSKLKGYDLEIETVGFLDDQIEHYVDRVCSKADGLQIKNFIEGHWMMQGLMRIPIQLDALCFAWEEGIQRVRPLTTMTALYQAIEIKLWKKDIPRLDPSVEHKVVKCHNRPQLALQIPDVIEFIQYIAFFGLYNNITEFDLSRREEIYQKFPEMSDRVLDEVSFLRSSDASSSPRDQDYYFLHLTFQEYFAARHVLQSWKERKDIPTLDLHSGDSISISADDFIGREKYNGQYNIMWRFVVGSMSSKDLDLVRLFKQIEAKPRDLLKPVHIRFLVHCFSEVDEIEERPDLADLRRSMERHLVQLMNGDYFVDFLREMEVPERPFLQALEESEPTQQKPALAAIKSRSHIGDKLSRQIWTVFQSDAPSSIRAQAAALIGRFRNFSSNEVLSAMFDPNDDIFNNVMQTLTDRNHISETILSAAVDLLPRFRRLDNVRDRFFARRLPQATVNKLVARYHQTSNNTDKSQILRILDSKECLNIPDIHRIFVQAFQDPDRNLRSIAFRIFVYNRGDLPIPDCQKLLSKMPSEPIRQSKVRMAYILNNQGIMPKGYLDHLWRSFETGLSGESATRDLAFEMLRDASLWSFDELAMRFDQSIHKDIFAISVTGLTFGHHLDLPGVILSHCVGILERTLSDEISSVDEELSEDAIVSLMRCYSLSFDVIQIVWQLLKAGKVSFRAYQLLKDQDCLPDRILRDMNSYLEEQDLTETHFLTLAVLGPRVTLSDSLIESAVFALLQNPGDEDWTQGLEGLLFQPGLPSWALERLAVLLISTHLIVADNAKRILRKHADFEEMLPRLDVEHWTEIFQGLLVESYEDANILCYIQGGYFHVVLPERSWKVGIEQLEQRHKLQSALGLDDIYQTERFAQTI</sequence>
<dbReference type="Pfam" id="PF05729">
    <property type="entry name" value="NACHT"/>
    <property type="match status" value="1"/>
</dbReference>
<dbReference type="EMBL" id="JAPZBR010000005">
    <property type="protein sequence ID" value="KAJ5353552.1"/>
    <property type="molecule type" value="Genomic_DNA"/>
</dbReference>
<evidence type="ECO:0000259" key="2">
    <source>
        <dbReference type="Pfam" id="PF05729"/>
    </source>
</evidence>